<gene>
    <name evidence="2" type="ORF">CLAFUR5_07134</name>
</gene>
<dbReference type="OrthoDB" id="3899138at2759"/>
<feature type="compositionally biased region" description="Polar residues" evidence="1">
    <location>
        <begin position="552"/>
        <end position="561"/>
    </location>
</feature>
<accession>A0A9Q8PAU6</accession>
<feature type="region of interest" description="Disordered" evidence="1">
    <location>
        <begin position="552"/>
        <end position="606"/>
    </location>
</feature>
<feature type="compositionally biased region" description="Basic and acidic residues" evidence="1">
    <location>
        <begin position="676"/>
        <end position="689"/>
    </location>
</feature>
<feature type="region of interest" description="Disordered" evidence="1">
    <location>
        <begin position="217"/>
        <end position="440"/>
    </location>
</feature>
<dbReference type="AlphaFoldDB" id="A0A9Q8PAU6"/>
<dbReference type="GeneID" id="71987012"/>
<keyword evidence="3" id="KW-1185">Reference proteome</keyword>
<feature type="compositionally biased region" description="Low complexity" evidence="1">
    <location>
        <begin position="332"/>
        <end position="348"/>
    </location>
</feature>
<reference evidence="2" key="2">
    <citation type="journal article" date="2022" name="Microb. Genom.">
        <title>A chromosome-scale genome assembly of the tomato pathogen Cladosporium fulvum reveals a compartmentalized genome architecture and the presence of a dispensable chromosome.</title>
        <authorList>
            <person name="Zaccaron A.Z."/>
            <person name="Chen L.H."/>
            <person name="Samaras A."/>
            <person name="Stergiopoulos I."/>
        </authorList>
    </citation>
    <scope>NUCLEOTIDE SEQUENCE</scope>
    <source>
        <strain evidence="2">Race5_Kim</strain>
    </source>
</reference>
<proteinExistence type="predicted"/>
<feature type="compositionally biased region" description="Basic and acidic residues" evidence="1">
    <location>
        <begin position="898"/>
        <end position="913"/>
    </location>
</feature>
<evidence type="ECO:0000313" key="3">
    <source>
        <dbReference type="Proteomes" id="UP000756132"/>
    </source>
</evidence>
<feature type="region of interest" description="Disordered" evidence="1">
    <location>
        <begin position="989"/>
        <end position="1044"/>
    </location>
</feature>
<feature type="region of interest" description="Disordered" evidence="1">
    <location>
        <begin position="84"/>
        <end position="103"/>
    </location>
</feature>
<dbReference type="Proteomes" id="UP000756132">
    <property type="component" value="Chromosome 6"/>
</dbReference>
<protein>
    <submittedName>
        <fullName evidence="2">Uncharacterized protein</fullName>
    </submittedName>
</protein>
<feature type="compositionally biased region" description="Basic residues" evidence="1">
    <location>
        <begin position="632"/>
        <end position="642"/>
    </location>
</feature>
<feature type="compositionally biased region" description="Basic and acidic residues" evidence="1">
    <location>
        <begin position="128"/>
        <end position="150"/>
    </location>
</feature>
<evidence type="ECO:0000313" key="2">
    <source>
        <dbReference type="EMBL" id="UJO19094.1"/>
    </source>
</evidence>
<feature type="compositionally biased region" description="Basic and acidic residues" evidence="1">
    <location>
        <begin position="1"/>
        <end position="14"/>
    </location>
</feature>
<feature type="region of interest" description="Disordered" evidence="1">
    <location>
        <begin position="457"/>
        <end position="492"/>
    </location>
</feature>
<dbReference type="RefSeq" id="XP_047763460.1">
    <property type="nucleotide sequence ID" value="XM_047906282.1"/>
</dbReference>
<feature type="region of interest" description="Disordered" evidence="1">
    <location>
        <begin position="128"/>
        <end position="205"/>
    </location>
</feature>
<feature type="compositionally biased region" description="Basic and acidic residues" evidence="1">
    <location>
        <begin position="40"/>
        <end position="58"/>
    </location>
</feature>
<evidence type="ECO:0000256" key="1">
    <source>
        <dbReference type="SAM" id="MobiDB-lite"/>
    </source>
</evidence>
<feature type="compositionally biased region" description="Basic and acidic residues" evidence="1">
    <location>
        <begin position="84"/>
        <end position="98"/>
    </location>
</feature>
<reference evidence="2" key="1">
    <citation type="submission" date="2021-12" db="EMBL/GenBank/DDBJ databases">
        <authorList>
            <person name="Zaccaron A."/>
            <person name="Stergiopoulos I."/>
        </authorList>
    </citation>
    <scope>NUCLEOTIDE SEQUENCE</scope>
    <source>
        <strain evidence="2">Race5_Kim</strain>
    </source>
</reference>
<sequence>MVAPNRIDRRDGKWDVSSSVTSYIDDGCPTVWRGSAPNTDESRGPREGASSKRHEMDSTPRSATRVKPIDGDLLQRLYRATMDEKRRAAEESRVRESRPGSAEWVLEAEPQSLDRDLGGLYIPHHLKRQAEEVRRGQREEALARARETPHHTTAQQQTESIEKLPQSKKKANNPSKSANKSASPRDVRAPGKHGRKAHVDLPPLPVEEDILGVIAEEGATFAIDEQGQEPVAEQEETDQGHKEPKKRGKKKGKNQNNAGKHAATVEDVSEVLMAGSLADEQDEPVVISENIETSRRSVKASSANIVAAFDEPLRSSHSRRRDRRRAVDSRSQKTTSSRSKPSRSSPSPALHPPSTRATPFKVQSAKADSVISFQEVGQGWAGEPSPRIGSRTSKTGSSAKDGGIPDVPPTNSAKVSQSPSSVAGHSEGNQSHTPVKAVDLDVRDWEEVAQSVEYAYRSEARGGWGQESSDANPAPSIRSLEGAATDWNESNADLPAEGARFSIRSRLVSIHGGKAVALAWGEETLGRSRSNQIAAKNLFNIPILQELESTKAASAQNSSRKTYAEASSGKPSRHEEESSRRSGRSHANQTPDYEQAHHASRSASAHEMVDIGSGWYQATPEVGRSFIPRSRSQSRVRTKRSYRSGQAGESEVRTRTASRHSHSRSFFATKQNSLHSTRDAHESGRDDQSRSAASTQPSVHDWAIESHKSGNVEGRNTTPNTESKQASVSSGYGWEDEYQSRQRSAVRSEERGSLRYSAAPGRRSPSEPIYDYDEPQVEVGEKVWSGTGTEQAISHSSQPHDPREHPTIFAGKGWISPHPLSQEPSEIASPPQSKIVLPEEAYPQGATMSYEEWQALQERGMRSHRNISQTESDQTRRARRHHNRYKFAGWGAQSSDGQRFEHESSRNSTLDRSRSHRSGSGRSGLGNNYHAPTVTSERSSEALFSDERPRTTTSYMLKDDRSITPARSKLTIALKEPIAHVTTLTAAPDLTTLDNPPNDTARTGNPIAAPEVTTPDNPPNDTARTGNPIAAPEVTTPDNPPNDTVLTSIPTAALGMSPITRPGIAHTGAAQTGTAQIGPTRMTILQADTPGAPLVVSPDMTQACKSRSGKSWKREETSGAKFPNITAQHLTTLKDKSSRHGAKSLVQLRHSCT</sequence>
<feature type="compositionally biased region" description="Basic residues" evidence="1">
    <location>
        <begin position="243"/>
        <end position="253"/>
    </location>
</feature>
<dbReference type="EMBL" id="CP090168">
    <property type="protein sequence ID" value="UJO19094.1"/>
    <property type="molecule type" value="Genomic_DNA"/>
</dbReference>
<feature type="compositionally biased region" description="Polar residues" evidence="1">
    <location>
        <begin position="409"/>
        <end position="433"/>
    </location>
</feature>
<dbReference type="KEGG" id="ffu:CLAFUR5_07134"/>
<feature type="region of interest" description="Disordered" evidence="1">
    <location>
        <begin position="859"/>
        <end position="960"/>
    </location>
</feature>
<feature type="compositionally biased region" description="Polar residues" evidence="1">
    <location>
        <begin position="714"/>
        <end position="730"/>
    </location>
</feature>
<feature type="compositionally biased region" description="Low complexity" evidence="1">
    <location>
        <begin position="172"/>
        <end position="182"/>
    </location>
</feature>
<organism evidence="2 3">
    <name type="scientific">Passalora fulva</name>
    <name type="common">Tomato leaf mold</name>
    <name type="synonym">Cladosporium fulvum</name>
    <dbReference type="NCBI Taxonomy" id="5499"/>
    <lineage>
        <taxon>Eukaryota</taxon>
        <taxon>Fungi</taxon>
        <taxon>Dikarya</taxon>
        <taxon>Ascomycota</taxon>
        <taxon>Pezizomycotina</taxon>
        <taxon>Dothideomycetes</taxon>
        <taxon>Dothideomycetidae</taxon>
        <taxon>Mycosphaerellales</taxon>
        <taxon>Mycosphaerellaceae</taxon>
        <taxon>Fulvia</taxon>
    </lineage>
</organism>
<feature type="region of interest" description="Disordered" evidence="1">
    <location>
        <begin position="626"/>
        <end position="771"/>
    </location>
</feature>
<feature type="region of interest" description="Disordered" evidence="1">
    <location>
        <begin position="1"/>
        <end position="71"/>
    </location>
</feature>
<name>A0A9Q8PAU6_PASFU</name>